<protein>
    <submittedName>
        <fullName evidence="1">Uncharacterized protein</fullName>
    </submittedName>
</protein>
<dbReference type="EMBL" id="CM023483">
    <property type="protein sequence ID" value="KAH6935771.1"/>
    <property type="molecule type" value="Genomic_DNA"/>
</dbReference>
<proteinExistence type="predicted"/>
<dbReference type="Proteomes" id="UP000821845">
    <property type="component" value="Chromosome 3"/>
</dbReference>
<sequence length="188" mass="21276">MGSSAIAVLTILILFEHGKCDLCDICRRKRDSAVRMPYNQRWHFDVSSFLCQPFNFCDDEITERMKGRKSKAEISCGGVDCFEWLYESLKKRQAQESDLPKTMLSHHQYHVHQETTTASVPKQPVSSKATGHSEPMTTQQTSTATVRTILKEPATSQDETMNEPEAPYEFGSSRPQAIHVPLDGSHRT</sequence>
<comment type="caution">
    <text evidence="1">The sequence shown here is derived from an EMBL/GenBank/DDBJ whole genome shotgun (WGS) entry which is preliminary data.</text>
</comment>
<organism evidence="1 2">
    <name type="scientific">Hyalomma asiaticum</name>
    <name type="common">Tick</name>
    <dbReference type="NCBI Taxonomy" id="266040"/>
    <lineage>
        <taxon>Eukaryota</taxon>
        <taxon>Metazoa</taxon>
        <taxon>Ecdysozoa</taxon>
        <taxon>Arthropoda</taxon>
        <taxon>Chelicerata</taxon>
        <taxon>Arachnida</taxon>
        <taxon>Acari</taxon>
        <taxon>Parasitiformes</taxon>
        <taxon>Ixodida</taxon>
        <taxon>Ixodoidea</taxon>
        <taxon>Ixodidae</taxon>
        <taxon>Hyalomminae</taxon>
        <taxon>Hyalomma</taxon>
    </lineage>
</organism>
<accession>A0ACB7SP15</accession>
<keyword evidence="2" id="KW-1185">Reference proteome</keyword>
<evidence type="ECO:0000313" key="2">
    <source>
        <dbReference type="Proteomes" id="UP000821845"/>
    </source>
</evidence>
<name>A0ACB7SP15_HYAAI</name>
<gene>
    <name evidence="1" type="ORF">HPB50_009452</name>
</gene>
<evidence type="ECO:0000313" key="1">
    <source>
        <dbReference type="EMBL" id="KAH6935771.1"/>
    </source>
</evidence>
<reference evidence="1" key="1">
    <citation type="submission" date="2020-05" db="EMBL/GenBank/DDBJ databases">
        <title>Large-scale comparative analyses of tick genomes elucidate their genetic diversity and vector capacities.</title>
        <authorList>
            <person name="Jia N."/>
            <person name="Wang J."/>
            <person name="Shi W."/>
            <person name="Du L."/>
            <person name="Sun Y."/>
            <person name="Zhan W."/>
            <person name="Jiang J."/>
            <person name="Wang Q."/>
            <person name="Zhang B."/>
            <person name="Ji P."/>
            <person name="Sakyi L.B."/>
            <person name="Cui X."/>
            <person name="Yuan T."/>
            <person name="Jiang B."/>
            <person name="Yang W."/>
            <person name="Lam T.T.-Y."/>
            <person name="Chang Q."/>
            <person name="Ding S."/>
            <person name="Wang X."/>
            <person name="Zhu J."/>
            <person name="Ruan X."/>
            <person name="Zhao L."/>
            <person name="Wei J."/>
            <person name="Que T."/>
            <person name="Du C."/>
            <person name="Cheng J."/>
            <person name="Dai P."/>
            <person name="Han X."/>
            <person name="Huang E."/>
            <person name="Gao Y."/>
            <person name="Liu J."/>
            <person name="Shao H."/>
            <person name="Ye R."/>
            <person name="Li L."/>
            <person name="Wei W."/>
            <person name="Wang X."/>
            <person name="Wang C."/>
            <person name="Yang T."/>
            <person name="Huo Q."/>
            <person name="Li W."/>
            <person name="Guo W."/>
            <person name="Chen H."/>
            <person name="Zhou L."/>
            <person name="Ni X."/>
            <person name="Tian J."/>
            <person name="Zhou Y."/>
            <person name="Sheng Y."/>
            <person name="Liu T."/>
            <person name="Pan Y."/>
            <person name="Xia L."/>
            <person name="Li J."/>
            <person name="Zhao F."/>
            <person name="Cao W."/>
        </authorList>
    </citation>
    <scope>NUCLEOTIDE SEQUENCE</scope>
    <source>
        <strain evidence="1">Hyas-2018</strain>
    </source>
</reference>